<evidence type="ECO:0000313" key="1">
    <source>
        <dbReference type="EMBL" id="MCD7456567.1"/>
    </source>
</evidence>
<accession>A0ABS8SCH3</accession>
<feature type="non-terminal residue" evidence="1">
    <location>
        <position position="68"/>
    </location>
</feature>
<protein>
    <submittedName>
        <fullName evidence="1">Uncharacterized protein</fullName>
    </submittedName>
</protein>
<keyword evidence="2" id="KW-1185">Reference proteome</keyword>
<name>A0ABS8SCH3_DATST</name>
<dbReference type="EMBL" id="JACEIK010000409">
    <property type="protein sequence ID" value="MCD7456567.1"/>
    <property type="molecule type" value="Genomic_DNA"/>
</dbReference>
<reference evidence="1 2" key="1">
    <citation type="journal article" date="2021" name="BMC Genomics">
        <title>Datura genome reveals duplications of psychoactive alkaloid biosynthetic genes and high mutation rate following tissue culture.</title>
        <authorList>
            <person name="Rajewski A."/>
            <person name="Carter-House D."/>
            <person name="Stajich J."/>
            <person name="Litt A."/>
        </authorList>
    </citation>
    <scope>NUCLEOTIDE SEQUENCE [LARGE SCALE GENOMIC DNA]</scope>
    <source>
        <strain evidence="1">AR-01</strain>
    </source>
</reference>
<comment type="caution">
    <text evidence="1">The sequence shown here is derived from an EMBL/GenBank/DDBJ whole genome shotgun (WGS) entry which is preliminary data.</text>
</comment>
<dbReference type="Proteomes" id="UP000823775">
    <property type="component" value="Unassembled WGS sequence"/>
</dbReference>
<proteinExistence type="predicted"/>
<organism evidence="1 2">
    <name type="scientific">Datura stramonium</name>
    <name type="common">Jimsonweed</name>
    <name type="synonym">Common thornapple</name>
    <dbReference type="NCBI Taxonomy" id="4076"/>
    <lineage>
        <taxon>Eukaryota</taxon>
        <taxon>Viridiplantae</taxon>
        <taxon>Streptophyta</taxon>
        <taxon>Embryophyta</taxon>
        <taxon>Tracheophyta</taxon>
        <taxon>Spermatophyta</taxon>
        <taxon>Magnoliopsida</taxon>
        <taxon>eudicotyledons</taxon>
        <taxon>Gunneridae</taxon>
        <taxon>Pentapetalae</taxon>
        <taxon>asterids</taxon>
        <taxon>lamiids</taxon>
        <taxon>Solanales</taxon>
        <taxon>Solanaceae</taxon>
        <taxon>Solanoideae</taxon>
        <taxon>Datureae</taxon>
        <taxon>Datura</taxon>
    </lineage>
</organism>
<gene>
    <name evidence="1" type="ORF">HAX54_032155</name>
</gene>
<sequence>LLFLVEVGFDFCWPFEHSWCFAPLLGRVAHAIALKLCCIAPLVALEGQRLAPLVAGQCWRLALPVARA</sequence>
<evidence type="ECO:0000313" key="2">
    <source>
        <dbReference type="Proteomes" id="UP000823775"/>
    </source>
</evidence>
<feature type="non-terminal residue" evidence="1">
    <location>
        <position position="1"/>
    </location>
</feature>